<feature type="domain" description="RNA polymerase beta subunit protrusion" evidence="8">
    <location>
        <begin position="54"/>
        <end position="201"/>
    </location>
</feature>
<dbReference type="GO" id="GO:0003677">
    <property type="term" value="F:DNA binding"/>
    <property type="evidence" value="ECO:0007669"/>
    <property type="project" value="InterPro"/>
</dbReference>
<proteinExistence type="inferred from homology"/>
<keyword evidence="6" id="KW-0804">Transcription</keyword>
<organism evidence="11">
    <name type="scientific">Gongylonema pulchrum</name>
    <dbReference type="NCBI Taxonomy" id="637853"/>
    <lineage>
        <taxon>Eukaryota</taxon>
        <taxon>Metazoa</taxon>
        <taxon>Ecdysozoa</taxon>
        <taxon>Nematoda</taxon>
        <taxon>Chromadorea</taxon>
        <taxon>Rhabditida</taxon>
        <taxon>Spirurina</taxon>
        <taxon>Spiruromorpha</taxon>
        <taxon>Spiruroidea</taxon>
        <taxon>Gongylonematidae</taxon>
        <taxon>Gongylonema</taxon>
    </lineage>
</organism>
<dbReference type="GO" id="GO:0003899">
    <property type="term" value="F:DNA-directed RNA polymerase activity"/>
    <property type="evidence" value="ECO:0007669"/>
    <property type="project" value="UniProtKB-EC"/>
</dbReference>
<dbReference type="InterPro" id="IPR015712">
    <property type="entry name" value="DNA-dir_RNA_pol_su2"/>
</dbReference>
<evidence type="ECO:0000256" key="4">
    <source>
        <dbReference type="ARBA" id="ARBA00022679"/>
    </source>
</evidence>
<evidence type="ECO:0000256" key="1">
    <source>
        <dbReference type="ARBA" id="ARBA00006835"/>
    </source>
</evidence>
<reference evidence="9 10" key="2">
    <citation type="submission" date="2018-11" db="EMBL/GenBank/DDBJ databases">
        <authorList>
            <consortium name="Pathogen Informatics"/>
        </authorList>
    </citation>
    <scope>NUCLEOTIDE SEQUENCE [LARGE SCALE GENOMIC DNA]</scope>
</reference>
<evidence type="ECO:0000259" key="8">
    <source>
        <dbReference type="Pfam" id="PF04563"/>
    </source>
</evidence>
<dbReference type="FunFam" id="3.90.1100.10:FF:000009">
    <property type="entry name" value="DNA-directed RNA polymerase subunit beta"/>
    <property type="match status" value="1"/>
</dbReference>
<sequence length="328" mass="37938">MDAAKDSARLEDKWALVPAFLRWKQNFIIFHTWNIAIAGVFLFNRVLLLLQVRGLVKQHIASYDYFVNTEIKKILHANNLITSDANPSFYLKYIDIRVGMPSSEEGFNEINDRISPHECRLRDMTYSAPVVVDIEYTRGNQRVLRNGLVIGKMPVMLRSSRCILKNMGEKELARVQECPYDPGGYFIVRGSEKVVLIQEQLSKNRIMIGRNGKKELYCEVLSSTQDRKSKTYVVSKRNRYYLRHNQLSDDVPVAIIFKVKFPMSFRLSNQGFSNATERMTPLMAFRQSYPFAALVHFFWRRSEPLTALPVSGCWWRVRAHGLLSITSA</sequence>
<dbReference type="AlphaFoldDB" id="A0A183EHX4"/>
<dbReference type="EC" id="2.7.7.6" evidence="2"/>
<protein>
    <recommendedName>
        <fullName evidence="2">DNA-directed RNA polymerase</fullName>
        <ecNumber evidence="2">2.7.7.6</ecNumber>
    </recommendedName>
</protein>
<evidence type="ECO:0000256" key="6">
    <source>
        <dbReference type="ARBA" id="ARBA00023163"/>
    </source>
</evidence>
<evidence type="ECO:0000256" key="7">
    <source>
        <dbReference type="SAM" id="Phobius"/>
    </source>
</evidence>
<dbReference type="EMBL" id="UYRT01090670">
    <property type="protein sequence ID" value="VDN36308.1"/>
    <property type="molecule type" value="Genomic_DNA"/>
</dbReference>
<keyword evidence="3" id="KW-0240">DNA-directed RNA polymerase</keyword>
<dbReference type="GO" id="GO:0000428">
    <property type="term" value="C:DNA-directed RNA polymerase complex"/>
    <property type="evidence" value="ECO:0007669"/>
    <property type="project" value="UniProtKB-KW"/>
</dbReference>
<evidence type="ECO:0000313" key="11">
    <source>
        <dbReference type="WBParaSite" id="GPUH_0002059001-mRNA-1"/>
    </source>
</evidence>
<dbReference type="GO" id="GO:0032549">
    <property type="term" value="F:ribonucleoside binding"/>
    <property type="evidence" value="ECO:0007669"/>
    <property type="project" value="InterPro"/>
</dbReference>
<gene>
    <name evidence="9" type="ORF">GPUH_LOCUS20565</name>
</gene>
<accession>A0A183EHX4</accession>
<feature type="transmembrane region" description="Helical" evidence="7">
    <location>
        <begin position="28"/>
        <end position="50"/>
    </location>
</feature>
<dbReference type="OrthoDB" id="10248617at2759"/>
<keyword evidence="7" id="KW-0472">Membrane</keyword>
<comment type="similarity">
    <text evidence="1">Belongs to the RNA polymerase beta chain family.</text>
</comment>
<evidence type="ECO:0000313" key="9">
    <source>
        <dbReference type="EMBL" id="VDN36308.1"/>
    </source>
</evidence>
<reference evidence="11" key="1">
    <citation type="submission" date="2016-06" db="UniProtKB">
        <authorList>
            <consortium name="WormBaseParasite"/>
        </authorList>
    </citation>
    <scope>IDENTIFICATION</scope>
</reference>
<dbReference type="GO" id="GO:0006351">
    <property type="term" value="P:DNA-templated transcription"/>
    <property type="evidence" value="ECO:0007669"/>
    <property type="project" value="InterPro"/>
</dbReference>
<dbReference type="InterPro" id="IPR007644">
    <property type="entry name" value="RNA_pol_bsu_protrusion"/>
</dbReference>
<keyword evidence="10" id="KW-1185">Reference proteome</keyword>
<keyword evidence="5" id="KW-0548">Nucleotidyltransferase</keyword>
<dbReference type="PANTHER" id="PTHR20856">
    <property type="entry name" value="DNA-DIRECTED RNA POLYMERASE I SUBUNIT 2"/>
    <property type="match status" value="1"/>
</dbReference>
<dbReference type="Pfam" id="PF04563">
    <property type="entry name" value="RNA_pol_Rpb2_1"/>
    <property type="match status" value="1"/>
</dbReference>
<keyword evidence="4" id="KW-0808">Transferase</keyword>
<name>A0A183EHX4_9BILA</name>
<dbReference type="WBParaSite" id="GPUH_0002059001-mRNA-1">
    <property type="protein sequence ID" value="GPUH_0002059001-mRNA-1"/>
    <property type="gene ID" value="GPUH_0002059001"/>
</dbReference>
<dbReference type="Gene3D" id="3.90.1100.10">
    <property type="match status" value="1"/>
</dbReference>
<dbReference type="SUPFAM" id="SSF64484">
    <property type="entry name" value="beta and beta-prime subunits of DNA dependent RNA-polymerase"/>
    <property type="match status" value="1"/>
</dbReference>
<keyword evidence="7" id="KW-1133">Transmembrane helix</keyword>
<keyword evidence="7" id="KW-0812">Transmembrane</keyword>
<evidence type="ECO:0000313" key="10">
    <source>
        <dbReference type="Proteomes" id="UP000271098"/>
    </source>
</evidence>
<evidence type="ECO:0000256" key="5">
    <source>
        <dbReference type="ARBA" id="ARBA00022695"/>
    </source>
</evidence>
<dbReference type="Proteomes" id="UP000271098">
    <property type="component" value="Unassembled WGS sequence"/>
</dbReference>
<evidence type="ECO:0000256" key="3">
    <source>
        <dbReference type="ARBA" id="ARBA00022478"/>
    </source>
</evidence>
<evidence type="ECO:0000256" key="2">
    <source>
        <dbReference type="ARBA" id="ARBA00012418"/>
    </source>
</evidence>